<comment type="cofactor">
    <cofactor evidence="1">
        <name>heme</name>
        <dbReference type="ChEBI" id="CHEBI:30413"/>
    </cofactor>
</comment>
<dbReference type="PANTHER" id="PTHR24287">
    <property type="entry name" value="P450, PUTATIVE (EUROFUNG)-RELATED"/>
    <property type="match status" value="1"/>
</dbReference>
<evidence type="ECO:0000256" key="5">
    <source>
        <dbReference type="ARBA" id="ARBA00023002"/>
    </source>
</evidence>
<evidence type="ECO:0000313" key="9">
    <source>
        <dbReference type="Proteomes" id="UP000005446"/>
    </source>
</evidence>
<comment type="similarity">
    <text evidence="2">Belongs to the cytochrome P450 family.</text>
</comment>
<dbReference type="Proteomes" id="UP000005446">
    <property type="component" value="Unassembled WGS sequence"/>
</dbReference>
<dbReference type="OrthoDB" id="1470350at2759"/>
<dbReference type="InParanoid" id="H0ER04"/>
<dbReference type="HOGENOM" id="CLU_1204883_0_0_1"/>
<name>H0ER04_GLAL7</name>
<dbReference type="GO" id="GO:0004497">
    <property type="term" value="F:monooxygenase activity"/>
    <property type="evidence" value="ECO:0007669"/>
    <property type="project" value="UniProtKB-KW"/>
</dbReference>
<evidence type="ECO:0000256" key="6">
    <source>
        <dbReference type="ARBA" id="ARBA00023004"/>
    </source>
</evidence>
<evidence type="ECO:0000313" key="8">
    <source>
        <dbReference type="EMBL" id="EHK99055.1"/>
    </source>
</evidence>
<keyword evidence="3" id="KW-0349">Heme</keyword>
<accession>H0ER04</accession>
<proteinExistence type="inferred from homology"/>
<dbReference type="InterPro" id="IPR036396">
    <property type="entry name" value="Cyt_P450_sf"/>
</dbReference>
<dbReference type="GO" id="GO:0020037">
    <property type="term" value="F:heme binding"/>
    <property type="evidence" value="ECO:0007669"/>
    <property type="project" value="InterPro"/>
</dbReference>
<keyword evidence="4" id="KW-0479">Metal-binding</keyword>
<organism evidence="8 9">
    <name type="scientific">Glarea lozoyensis (strain ATCC 74030 / MF5533)</name>
    <dbReference type="NCBI Taxonomy" id="1104152"/>
    <lineage>
        <taxon>Eukaryota</taxon>
        <taxon>Fungi</taxon>
        <taxon>Dikarya</taxon>
        <taxon>Ascomycota</taxon>
        <taxon>Pezizomycotina</taxon>
        <taxon>Leotiomycetes</taxon>
        <taxon>Helotiales</taxon>
        <taxon>Helotiaceae</taxon>
        <taxon>Glarea</taxon>
    </lineage>
</organism>
<keyword evidence="7" id="KW-0503">Monooxygenase</keyword>
<keyword evidence="6" id="KW-0408">Iron</keyword>
<gene>
    <name evidence="8" type="ORF">M7I_5114</name>
</gene>
<dbReference type="GO" id="GO:0005506">
    <property type="term" value="F:iron ion binding"/>
    <property type="evidence" value="ECO:0007669"/>
    <property type="project" value="InterPro"/>
</dbReference>
<dbReference type="Gene3D" id="1.10.630.10">
    <property type="entry name" value="Cytochrome P450"/>
    <property type="match status" value="1"/>
</dbReference>
<evidence type="ECO:0000256" key="7">
    <source>
        <dbReference type="ARBA" id="ARBA00023033"/>
    </source>
</evidence>
<dbReference type="PANTHER" id="PTHR24287:SF1">
    <property type="entry name" value="P450, PUTATIVE (EUROFUNG)-RELATED"/>
    <property type="match status" value="1"/>
</dbReference>
<evidence type="ECO:0000256" key="1">
    <source>
        <dbReference type="ARBA" id="ARBA00001971"/>
    </source>
</evidence>
<dbReference type="AlphaFoldDB" id="H0ER04"/>
<protein>
    <submittedName>
        <fullName evidence="8">Putative Cytochrome 52A12</fullName>
    </submittedName>
</protein>
<evidence type="ECO:0000256" key="3">
    <source>
        <dbReference type="ARBA" id="ARBA00022617"/>
    </source>
</evidence>
<reference evidence="8 9" key="1">
    <citation type="journal article" date="2012" name="Eukaryot. Cell">
        <title>Genome sequence of the fungus Glarea lozoyensis: the first genome sequence of a species from the Helotiaceae family.</title>
        <authorList>
            <person name="Youssar L."/>
            <person name="Gruening B.A."/>
            <person name="Erxleben A."/>
            <person name="Guenther S."/>
            <person name="Huettel W."/>
        </authorList>
    </citation>
    <scope>NUCLEOTIDE SEQUENCE [LARGE SCALE GENOMIC DNA]</scope>
    <source>
        <strain evidence="9">ATCC 74030 / MF5533</strain>
    </source>
</reference>
<dbReference type="InterPro" id="IPR001128">
    <property type="entry name" value="Cyt_P450"/>
</dbReference>
<dbReference type="EMBL" id="AGUE01000130">
    <property type="protein sequence ID" value="EHK99055.1"/>
    <property type="molecule type" value="Genomic_DNA"/>
</dbReference>
<dbReference type="GO" id="GO:0016705">
    <property type="term" value="F:oxidoreductase activity, acting on paired donors, with incorporation or reduction of molecular oxygen"/>
    <property type="evidence" value="ECO:0007669"/>
    <property type="project" value="InterPro"/>
</dbReference>
<keyword evidence="5" id="KW-0560">Oxidoreductase</keyword>
<evidence type="ECO:0000256" key="2">
    <source>
        <dbReference type="ARBA" id="ARBA00010617"/>
    </source>
</evidence>
<comment type="caution">
    <text evidence="8">The sequence shown here is derived from an EMBL/GenBank/DDBJ whole genome shotgun (WGS) entry which is preliminary data.</text>
</comment>
<sequence>MENGVFTDDGQPWRHARALIRPTFTRFEITDLEYFKTFVERFLALFPRDGSLALRLVAGPLRPLFKLDPTFKPNYQKVHKFVDKNVHLAIERARKLQAAGKTGEEEEEGVKKKEVAEIGDQKLTFELIKDLKYAKAVVNESLRLHVPGTRILRIALKDTVAQGTIIEMELYAMRRNSQIYGPDSEEFKPSLRIAQEFKEVHNKDPVYKCVEETKMTVESRNGTRIAVVPA</sequence>
<dbReference type="SUPFAM" id="SSF48264">
    <property type="entry name" value="Cytochrome P450"/>
    <property type="match status" value="1"/>
</dbReference>
<dbReference type="InterPro" id="IPR047146">
    <property type="entry name" value="Cyt_P450_E_CYP52_fungi"/>
</dbReference>
<keyword evidence="9" id="KW-1185">Reference proteome</keyword>
<evidence type="ECO:0000256" key="4">
    <source>
        <dbReference type="ARBA" id="ARBA00022723"/>
    </source>
</evidence>
<dbReference type="Pfam" id="PF00067">
    <property type="entry name" value="p450"/>
    <property type="match status" value="1"/>
</dbReference>